<keyword evidence="5 7" id="KW-1133">Transmembrane helix</keyword>
<evidence type="ECO:0000256" key="5">
    <source>
        <dbReference type="ARBA" id="ARBA00022989"/>
    </source>
</evidence>
<keyword evidence="4 7" id="KW-0812">Transmembrane</keyword>
<dbReference type="Pfam" id="PF13440">
    <property type="entry name" value="Polysacc_synt_3"/>
    <property type="match status" value="1"/>
</dbReference>
<evidence type="ECO:0000313" key="8">
    <source>
        <dbReference type="EMBL" id="QND70468.1"/>
    </source>
</evidence>
<name>A0A7G6TUN6_9BRAD</name>
<feature type="transmembrane region" description="Helical" evidence="7">
    <location>
        <begin position="21"/>
        <end position="43"/>
    </location>
</feature>
<evidence type="ECO:0000256" key="2">
    <source>
        <dbReference type="ARBA" id="ARBA00007430"/>
    </source>
</evidence>
<dbReference type="GO" id="GO:0005886">
    <property type="term" value="C:plasma membrane"/>
    <property type="evidence" value="ECO:0007669"/>
    <property type="project" value="UniProtKB-SubCell"/>
</dbReference>
<protein>
    <submittedName>
        <fullName evidence="8">Oligosaccharide flippase family protein</fullName>
    </submittedName>
</protein>
<comment type="subcellular location">
    <subcellularLocation>
        <location evidence="1">Cell membrane</location>
        <topology evidence="1">Multi-pass membrane protein</topology>
    </subcellularLocation>
</comment>
<dbReference type="Proteomes" id="UP000515291">
    <property type="component" value="Chromosome"/>
</dbReference>
<comment type="similarity">
    <text evidence="2">Belongs to the polysaccharide synthase family.</text>
</comment>
<evidence type="ECO:0000313" key="9">
    <source>
        <dbReference type="Proteomes" id="UP000515291"/>
    </source>
</evidence>
<accession>A0A7G6TUN6</accession>
<reference evidence="9" key="1">
    <citation type="journal article" date="2020" name="Mol. Plant Microbe">
        <title>Rhizobial microsymbionts of the narrowly endemic Oxytropis species growing in Kamchatka are characterized by significant genetic diversity and possess a set of genes that are associated with T3SS and T6SS secretion systems and can affect the development of symbiosis.</title>
        <authorList>
            <person name="Safronova V."/>
            <person name="Guro P."/>
            <person name="Sazanova A."/>
            <person name="Kuznetsova I."/>
            <person name="Belimov A."/>
            <person name="Yakubov V."/>
            <person name="Chirak E."/>
            <person name="Afonin A."/>
            <person name="Gogolev Y."/>
            <person name="Andronov E."/>
            <person name="Tikhonovich I."/>
        </authorList>
    </citation>
    <scope>NUCLEOTIDE SEQUENCE [LARGE SCALE GENOMIC DNA]</scope>
    <source>
        <strain evidence="9">581</strain>
    </source>
</reference>
<dbReference type="InterPro" id="IPR050833">
    <property type="entry name" value="Poly_Biosynth_Transport"/>
</dbReference>
<evidence type="ECO:0000256" key="7">
    <source>
        <dbReference type="SAM" id="Phobius"/>
    </source>
</evidence>
<feature type="transmembrane region" description="Helical" evidence="7">
    <location>
        <begin position="342"/>
        <end position="361"/>
    </location>
</feature>
<feature type="transmembrane region" description="Helical" evidence="7">
    <location>
        <begin position="166"/>
        <end position="185"/>
    </location>
</feature>
<feature type="transmembrane region" description="Helical" evidence="7">
    <location>
        <begin position="191"/>
        <end position="211"/>
    </location>
</feature>
<dbReference type="PANTHER" id="PTHR30250:SF10">
    <property type="entry name" value="LIPOPOLYSACCHARIDE BIOSYNTHESIS PROTEIN WZXC"/>
    <property type="match status" value="1"/>
</dbReference>
<proteinExistence type="inferred from homology"/>
<sequence length="464" mass="50701">MTSTQSAPLSRSLKARVFGAGGWSIAGHFTAMVIRLAGTLILSRIFSPAIFGQVAFLTIVQVIIALLTDIGLRQSVIQHRNGDDPVFLATAWTLSVIRGAVITCMGALVAGLLYLMRDLLPGGSVYSEPDMPLYLAVSMLSATIVGFQSMKLILASRRIELVGQIAVELLSQISMLVFIVIVGWITGSIWAYIVGLLFSAVVTVILSHALLPGPRDRFAWDRHSLREMSRFGVWTMLSSAMSAFSSNGDRLLLGGWMPPAGLGNYSIASNLNSMVDGLVGRVFGHIAFPALTETLHKDATRLRSVYFRMRMITDCTLLFAGGFLFASGQEIVGIMYDQRYAAAGWILSTLSLSLLFSRYEISHSAYLAFGRPSYVTLLSVIKLVSLFTIAPLMYFFFGIQGAILGIALHMIPSVICIFVLNHRIQLNNLVFELLILLMWMVGGAAGVGFNALAEVVKARFQWHM</sequence>
<dbReference type="KEGG" id="trb:HB776_03820"/>
<feature type="transmembrane region" description="Helical" evidence="7">
    <location>
        <begin position="402"/>
        <end position="421"/>
    </location>
</feature>
<evidence type="ECO:0000256" key="6">
    <source>
        <dbReference type="ARBA" id="ARBA00023136"/>
    </source>
</evidence>
<evidence type="ECO:0000256" key="3">
    <source>
        <dbReference type="ARBA" id="ARBA00022475"/>
    </source>
</evidence>
<evidence type="ECO:0000256" key="4">
    <source>
        <dbReference type="ARBA" id="ARBA00022692"/>
    </source>
</evidence>
<gene>
    <name evidence="8" type="ORF">HB776_03820</name>
</gene>
<keyword evidence="3" id="KW-1003">Cell membrane</keyword>
<feature type="transmembrane region" description="Helical" evidence="7">
    <location>
        <begin position="133"/>
        <end position="154"/>
    </location>
</feature>
<organism evidence="8 9">
    <name type="scientific">Tardiphaga robiniae</name>
    <dbReference type="NCBI Taxonomy" id="943830"/>
    <lineage>
        <taxon>Bacteria</taxon>
        <taxon>Pseudomonadati</taxon>
        <taxon>Pseudomonadota</taxon>
        <taxon>Alphaproteobacteria</taxon>
        <taxon>Hyphomicrobiales</taxon>
        <taxon>Nitrobacteraceae</taxon>
        <taxon>Tardiphaga</taxon>
    </lineage>
</organism>
<feature type="transmembrane region" description="Helical" evidence="7">
    <location>
        <begin position="373"/>
        <end position="396"/>
    </location>
</feature>
<dbReference type="EMBL" id="CP050292">
    <property type="protein sequence ID" value="QND70468.1"/>
    <property type="molecule type" value="Genomic_DNA"/>
</dbReference>
<feature type="transmembrane region" description="Helical" evidence="7">
    <location>
        <begin position="433"/>
        <end position="453"/>
    </location>
</feature>
<dbReference type="AlphaFoldDB" id="A0A7G6TUN6"/>
<dbReference type="PANTHER" id="PTHR30250">
    <property type="entry name" value="PST FAMILY PREDICTED COLANIC ACID TRANSPORTER"/>
    <property type="match status" value="1"/>
</dbReference>
<keyword evidence="6 7" id="KW-0472">Membrane</keyword>
<feature type="transmembrane region" description="Helical" evidence="7">
    <location>
        <begin position="317"/>
        <end position="336"/>
    </location>
</feature>
<dbReference type="RefSeq" id="WP_184515316.1">
    <property type="nucleotide sequence ID" value="NZ_CP050292.1"/>
</dbReference>
<evidence type="ECO:0000256" key="1">
    <source>
        <dbReference type="ARBA" id="ARBA00004651"/>
    </source>
</evidence>
<feature type="transmembrane region" description="Helical" evidence="7">
    <location>
        <begin position="49"/>
        <end position="67"/>
    </location>
</feature>
<feature type="transmembrane region" description="Helical" evidence="7">
    <location>
        <begin position="87"/>
        <end position="113"/>
    </location>
</feature>